<dbReference type="InterPro" id="IPR006091">
    <property type="entry name" value="Acyl-CoA_Oxase/DH_mid-dom"/>
</dbReference>
<dbReference type="FunFam" id="2.40.110.10:FF:000031">
    <property type="entry name" value="Acyl-CoA dehydrogenase, putative"/>
    <property type="match status" value="1"/>
</dbReference>
<dbReference type="SUPFAM" id="SSF56645">
    <property type="entry name" value="Acyl-CoA dehydrogenase NM domain-like"/>
    <property type="match status" value="1"/>
</dbReference>
<dbReference type="GO" id="GO:0016627">
    <property type="term" value="F:oxidoreductase activity, acting on the CH-CH group of donors"/>
    <property type="evidence" value="ECO:0007669"/>
    <property type="project" value="InterPro"/>
</dbReference>
<feature type="domain" description="Acyl-CoA dehydrogenase/oxidase N-terminal" evidence="13">
    <location>
        <begin position="39"/>
        <end position="156"/>
    </location>
</feature>
<evidence type="ECO:0000256" key="5">
    <source>
        <dbReference type="ARBA" id="ARBA00023002"/>
    </source>
</evidence>
<dbReference type="EC" id="1.3.99.41" evidence="8"/>
<dbReference type="EMBL" id="PJCH01000005">
    <property type="protein sequence ID" value="PQA87723.1"/>
    <property type="molecule type" value="Genomic_DNA"/>
</dbReference>
<evidence type="ECO:0000259" key="14">
    <source>
        <dbReference type="Pfam" id="PF12806"/>
    </source>
</evidence>
<feature type="domain" description="Acetyl-CoA dehydrogenase-like C-terminal" evidence="14">
    <location>
        <begin position="465"/>
        <end position="591"/>
    </location>
</feature>
<evidence type="ECO:0000313" key="16">
    <source>
        <dbReference type="Proteomes" id="UP000239504"/>
    </source>
</evidence>
<dbReference type="InterPro" id="IPR013786">
    <property type="entry name" value="AcylCoA_DH/ox_N"/>
</dbReference>
<dbReference type="InterPro" id="IPR052166">
    <property type="entry name" value="Diverse_Acyl-CoA_DH"/>
</dbReference>
<dbReference type="Gene3D" id="1.20.140.10">
    <property type="entry name" value="Butyryl-CoA Dehydrogenase, subunit A, domain 3"/>
    <property type="match status" value="1"/>
</dbReference>
<evidence type="ECO:0000256" key="1">
    <source>
        <dbReference type="ARBA" id="ARBA00001974"/>
    </source>
</evidence>
<evidence type="ECO:0000256" key="10">
    <source>
        <dbReference type="RuleBase" id="RU362125"/>
    </source>
</evidence>
<gene>
    <name evidence="15" type="ORF">CW354_05010</name>
</gene>
<dbReference type="InterPro" id="IPR009100">
    <property type="entry name" value="AcylCoA_DH/oxidase_NM_dom_sf"/>
</dbReference>
<dbReference type="Gene3D" id="1.10.540.10">
    <property type="entry name" value="Acyl-CoA dehydrogenase/oxidase, N-terminal domain"/>
    <property type="match status" value="1"/>
</dbReference>
<dbReference type="InterPro" id="IPR025878">
    <property type="entry name" value="Acyl-CoA_dh-like_C_dom"/>
</dbReference>
<dbReference type="Gene3D" id="2.40.110.10">
    <property type="entry name" value="Butyryl-CoA Dehydrogenase, subunit A, domain 2"/>
    <property type="match status" value="1"/>
</dbReference>
<dbReference type="Pfam" id="PF02770">
    <property type="entry name" value="Acyl-CoA_dh_M"/>
    <property type="match status" value="1"/>
</dbReference>
<evidence type="ECO:0000256" key="2">
    <source>
        <dbReference type="ARBA" id="ARBA00009347"/>
    </source>
</evidence>
<feature type="domain" description="Acyl-CoA dehydrogenase/oxidase C-terminal" evidence="11">
    <location>
        <begin position="283"/>
        <end position="449"/>
    </location>
</feature>
<dbReference type="AlphaFoldDB" id="A0A2S7K5E1"/>
<keyword evidence="3 10" id="KW-0285">Flavoprotein</keyword>
<dbReference type="InterPro" id="IPR036250">
    <property type="entry name" value="AcylCo_DH-like_C"/>
</dbReference>
<evidence type="ECO:0000256" key="9">
    <source>
        <dbReference type="ARBA" id="ARBA00069043"/>
    </source>
</evidence>
<evidence type="ECO:0000259" key="13">
    <source>
        <dbReference type="Pfam" id="PF02771"/>
    </source>
</evidence>
<protein>
    <recommendedName>
        <fullName evidence="9">3-methylmercaptopropionyl-CoA dehydrogenase</fullName>
        <ecNumber evidence="8">1.3.99.41</ecNumber>
    </recommendedName>
</protein>
<dbReference type="RefSeq" id="WP_104828967.1">
    <property type="nucleotide sequence ID" value="NZ_PJCH01000005.1"/>
</dbReference>
<dbReference type="OrthoDB" id="9807883at2"/>
<dbReference type="Pfam" id="PF12806">
    <property type="entry name" value="Acyl-CoA_dh_C"/>
    <property type="match status" value="1"/>
</dbReference>
<reference evidence="15 16" key="1">
    <citation type="submission" date="2017-12" db="EMBL/GenBank/DDBJ databases">
        <authorList>
            <person name="Hurst M.R.H."/>
        </authorList>
    </citation>
    <scope>NUCLEOTIDE SEQUENCE [LARGE SCALE GENOMIC DNA]</scope>
    <source>
        <strain evidence="15 16">SY-3-19</strain>
    </source>
</reference>
<comment type="catalytic activity">
    <reaction evidence="6">
        <text>3-(methylsulfanyl)propanoyl-CoA + oxidized [electron-transfer flavoprotein] + H(+) = 3-(methylsulfanyl)acryloyl-CoA + reduced [electron-transfer flavoprotein]</text>
        <dbReference type="Rhea" id="RHEA:52612"/>
        <dbReference type="Rhea" id="RHEA-COMP:10685"/>
        <dbReference type="Rhea" id="RHEA-COMP:10686"/>
        <dbReference type="ChEBI" id="CHEBI:15378"/>
        <dbReference type="ChEBI" id="CHEBI:57692"/>
        <dbReference type="ChEBI" id="CHEBI:58307"/>
        <dbReference type="ChEBI" id="CHEBI:82815"/>
        <dbReference type="ChEBI" id="CHEBI:84994"/>
        <dbReference type="EC" id="1.3.99.41"/>
    </reaction>
    <physiologicalReaction direction="left-to-right" evidence="6">
        <dbReference type="Rhea" id="RHEA:52613"/>
    </physiologicalReaction>
</comment>
<comment type="function">
    <text evidence="7">Involved in the assimilation of dimethylsulphoniopropionate (DMSP), an important compound in the fixation of carbon in marine phytoplankton, by mediating the conversion of 3-(methylthio)propanoyl-CoA (MMPA-CoA) to 3-(methylthio)acryloyl-CoA (MTA-CoA).</text>
</comment>
<evidence type="ECO:0000259" key="12">
    <source>
        <dbReference type="Pfam" id="PF02770"/>
    </source>
</evidence>
<name>A0A2S7K5E1_9PROT</name>
<dbReference type="PANTHER" id="PTHR42803">
    <property type="entry name" value="ACYL-COA DEHYDROGENASE"/>
    <property type="match status" value="1"/>
</dbReference>
<proteinExistence type="inferred from homology"/>
<keyword evidence="5 10" id="KW-0560">Oxidoreductase</keyword>
<dbReference type="InterPro" id="IPR009075">
    <property type="entry name" value="AcylCo_DH/oxidase_C"/>
</dbReference>
<evidence type="ECO:0000256" key="7">
    <source>
        <dbReference type="ARBA" id="ARBA00058683"/>
    </source>
</evidence>
<feature type="domain" description="Acyl-CoA oxidase/dehydrogenase middle" evidence="12">
    <location>
        <begin position="161"/>
        <end position="267"/>
    </location>
</feature>
<comment type="cofactor">
    <cofactor evidence="1 10">
        <name>FAD</name>
        <dbReference type="ChEBI" id="CHEBI:57692"/>
    </cofactor>
</comment>
<keyword evidence="4 10" id="KW-0274">FAD</keyword>
<evidence type="ECO:0000256" key="8">
    <source>
        <dbReference type="ARBA" id="ARBA00066694"/>
    </source>
</evidence>
<evidence type="ECO:0000313" key="15">
    <source>
        <dbReference type="EMBL" id="PQA87723.1"/>
    </source>
</evidence>
<sequence length="598" mass="63909">MTFTTPIRDMRFILDHAAGFGALEQSGAYPELSEDLTAAILEEMGKFCDGVVAPLNETSDHNGAALENGVVRTSPGFKEAYKQYVEAGWSSLAFPEEAGGQGLPSTLAVALVDALNGACMSFAIGTTLTTGAVKAILPAATDEQKALYLEKMVSGEWTGTMNLTEPQAGSDLSAIRTKAEPVGDGRYKISGQKIFITYGDHDMTDNIVHLVLARLPDAPAGTAGISMFIVPKIHVKEDGALGERNDVQCIKLEEKMGLHGSPTCVMSYGDKGECYGTLLGEENKGLKNMFVMMNAARLDVGMQGVGVAERAYQRALAYAQDRKQGRGAGVKSGEMVAIYEHPDVRRMLYSMKALVEASRAVCYANAVAYDLARHAPDEKTRAEAKAMEELLTPISKAWSTDRANDVTSLGVQVHGGMGYVEETGAAQHMRDARIAAIYEGTNGIQAMDLVGRKLQGDGGAAAKKFIAEIKNEAKVLKAAKREELHHVGERLLAAADALHASTDWLLEKAQENPEHALAGATPYLKQFGNVAGGYYLSKAAIAAALEIHENRDPAYHETKIAMARFFADNYLTEAIGLTDAIMAGAGGVARLDPDLLSA</sequence>
<dbReference type="Proteomes" id="UP000239504">
    <property type="component" value="Unassembled WGS sequence"/>
</dbReference>
<evidence type="ECO:0000259" key="11">
    <source>
        <dbReference type="Pfam" id="PF00441"/>
    </source>
</evidence>
<dbReference type="Pfam" id="PF00441">
    <property type="entry name" value="Acyl-CoA_dh_1"/>
    <property type="match status" value="1"/>
</dbReference>
<dbReference type="InterPro" id="IPR046373">
    <property type="entry name" value="Acyl-CoA_Oxase/DH_mid-dom_sf"/>
</dbReference>
<dbReference type="Pfam" id="PF02771">
    <property type="entry name" value="Acyl-CoA_dh_N"/>
    <property type="match status" value="1"/>
</dbReference>
<evidence type="ECO:0000256" key="6">
    <source>
        <dbReference type="ARBA" id="ARBA00051388"/>
    </source>
</evidence>
<dbReference type="SUPFAM" id="SSF47203">
    <property type="entry name" value="Acyl-CoA dehydrogenase C-terminal domain-like"/>
    <property type="match status" value="1"/>
</dbReference>
<evidence type="ECO:0000256" key="3">
    <source>
        <dbReference type="ARBA" id="ARBA00022630"/>
    </source>
</evidence>
<keyword evidence="16" id="KW-1185">Reference proteome</keyword>
<organism evidence="15 16">
    <name type="scientific">Hyphococcus luteus</name>
    <dbReference type="NCBI Taxonomy" id="2058213"/>
    <lineage>
        <taxon>Bacteria</taxon>
        <taxon>Pseudomonadati</taxon>
        <taxon>Pseudomonadota</taxon>
        <taxon>Alphaproteobacteria</taxon>
        <taxon>Parvularculales</taxon>
        <taxon>Parvularculaceae</taxon>
        <taxon>Hyphococcus</taxon>
    </lineage>
</organism>
<accession>A0A2S7K5E1</accession>
<comment type="similarity">
    <text evidence="2 10">Belongs to the acyl-CoA dehydrogenase family.</text>
</comment>
<comment type="caution">
    <text evidence="15">The sequence shown here is derived from an EMBL/GenBank/DDBJ whole genome shotgun (WGS) entry which is preliminary data.</text>
</comment>
<dbReference type="GO" id="GO:0050660">
    <property type="term" value="F:flavin adenine dinucleotide binding"/>
    <property type="evidence" value="ECO:0007669"/>
    <property type="project" value="InterPro"/>
</dbReference>
<dbReference type="InterPro" id="IPR037069">
    <property type="entry name" value="AcylCoA_DH/ox_N_sf"/>
</dbReference>
<dbReference type="PANTHER" id="PTHR42803:SF1">
    <property type="entry name" value="BROAD-SPECIFICITY LINEAR ACYL-COA DEHYDROGENASE FADE5"/>
    <property type="match status" value="1"/>
</dbReference>
<evidence type="ECO:0000256" key="4">
    <source>
        <dbReference type="ARBA" id="ARBA00022827"/>
    </source>
</evidence>